<dbReference type="FunFam" id="1.20.1280.290:FF:000001">
    <property type="entry name" value="Bidirectional sugar transporter SWEET"/>
    <property type="match status" value="1"/>
</dbReference>
<sequence length="240" mass="26779">MVFNKEIARFAVGVIGNIISLILFLSPLPTFYRIWKKKSVEQFSPFPYLATFVNCGLWVLYGIPLVHPHSILVVTINGTGLGIEVVYLMLFLLYSEKNKRMKIFLIIIGEIIFLGSLAILVLTLVQTHTKRSTIVGSICIVGNILMYASPLAVMKLVIRSKSVEFMPFFLSLFSFLNGVSWTAYALIRLDAFILVPNSMGTALGLAQLLLYGMYYKSTKRQNAERQAQVEMGPKGVSLVG</sequence>
<feature type="transmembrane region" description="Helical" evidence="9">
    <location>
        <begin position="71"/>
        <end position="94"/>
    </location>
</feature>
<evidence type="ECO:0000256" key="8">
    <source>
        <dbReference type="ARBA" id="ARBA00023136"/>
    </source>
</evidence>
<evidence type="ECO:0000256" key="2">
    <source>
        <dbReference type="ARBA" id="ARBA00007809"/>
    </source>
</evidence>
<feature type="transmembrane region" description="Helical" evidence="9">
    <location>
        <begin position="46"/>
        <end position="65"/>
    </location>
</feature>
<evidence type="ECO:0000256" key="1">
    <source>
        <dbReference type="ARBA" id="ARBA00004127"/>
    </source>
</evidence>
<dbReference type="KEGG" id="sot:102590945"/>
<dbReference type="GO" id="GO:0051260">
    <property type="term" value="P:protein homooligomerization"/>
    <property type="evidence" value="ECO:0007669"/>
    <property type="project" value="UniProtKB-ARBA"/>
</dbReference>
<dbReference type="EMBL" id="KU686979">
    <property type="protein sequence ID" value="AMQ35588.1"/>
    <property type="molecule type" value="mRNA"/>
</dbReference>
<name>A0A142DVH0_SOLTU</name>
<feature type="transmembrane region" description="Helical" evidence="9">
    <location>
        <begin position="103"/>
        <end position="122"/>
    </location>
</feature>
<evidence type="ECO:0000256" key="4">
    <source>
        <dbReference type="ARBA" id="ARBA00022597"/>
    </source>
</evidence>
<dbReference type="FunFam" id="1.20.1280.290:FF:000002">
    <property type="entry name" value="Bidirectional sugar transporter SWEET"/>
    <property type="match status" value="1"/>
</dbReference>
<keyword evidence="6" id="KW-0677">Repeat</keyword>
<reference evidence="10" key="1">
    <citation type="journal article" date="2016" name="Front. Plant Sci.">
        <title>Arbuscular mycorrhiza Symbiosis Induces a Major Transcriptional Reprogramming of the Potato SWEET Sugar Transporter Family.</title>
        <authorList>
            <person name="Manck-Gotzenberger J."/>
            <person name="Requena N."/>
        </authorList>
    </citation>
    <scope>NUCLEOTIDE SEQUENCE</scope>
</reference>
<keyword evidence="5 9" id="KW-0812">Transmembrane</keyword>
<dbReference type="GO" id="GO:0051119">
    <property type="term" value="F:sugar transmembrane transporter activity"/>
    <property type="evidence" value="ECO:0007669"/>
    <property type="project" value="InterPro"/>
</dbReference>
<dbReference type="RefSeq" id="XP_006360745.1">
    <property type="nucleotide sequence ID" value="XM_006360683.2"/>
</dbReference>
<feature type="transmembrane region" description="Helical" evidence="9">
    <location>
        <begin position="193"/>
        <end position="215"/>
    </location>
</feature>
<evidence type="ECO:0000256" key="7">
    <source>
        <dbReference type="ARBA" id="ARBA00022989"/>
    </source>
</evidence>
<dbReference type="InterPro" id="IPR004316">
    <property type="entry name" value="SWEET_rpt"/>
</dbReference>
<feature type="transmembrane region" description="Helical" evidence="9">
    <location>
        <begin position="165"/>
        <end position="187"/>
    </location>
</feature>
<keyword evidence="4 9" id="KW-0762">Sugar transport</keyword>
<keyword evidence="8 9" id="KW-0472">Membrane</keyword>
<feature type="transmembrane region" description="Helical" evidence="9">
    <location>
        <begin position="6"/>
        <end position="25"/>
    </location>
</feature>
<protein>
    <recommendedName>
        <fullName evidence="9">Bidirectional sugar transporter SWEET</fullName>
    </recommendedName>
</protein>
<keyword evidence="3 9" id="KW-0813">Transport</keyword>
<dbReference type="GeneID" id="102590945"/>
<dbReference type="InterPro" id="IPR047664">
    <property type="entry name" value="SWEET"/>
</dbReference>
<comment type="function">
    <text evidence="9">Mediates both low-affinity uptake and efflux of sugar across the membrane.</text>
</comment>
<keyword evidence="7 9" id="KW-1133">Transmembrane helix</keyword>
<dbReference type="AlphaFoldDB" id="A0A142DVH0"/>
<feature type="transmembrane region" description="Helical" evidence="9">
    <location>
        <begin position="134"/>
        <end position="153"/>
    </location>
</feature>
<evidence type="ECO:0000313" key="10">
    <source>
        <dbReference type="EMBL" id="AMQ35588.1"/>
    </source>
</evidence>
<evidence type="ECO:0000256" key="5">
    <source>
        <dbReference type="ARBA" id="ARBA00022692"/>
    </source>
</evidence>
<accession>A0A142DVH0</accession>
<evidence type="ECO:0000256" key="6">
    <source>
        <dbReference type="ARBA" id="ARBA00022737"/>
    </source>
</evidence>
<dbReference type="Gene3D" id="1.20.1280.290">
    <property type="match status" value="2"/>
</dbReference>
<comment type="similarity">
    <text evidence="2 9">Belongs to the SWEET sugar transporter family.</text>
</comment>
<proteinExistence type="evidence at transcript level"/>
<dbReference type="Pfam" id="PF03083">
    <property type="entry name" value="MtN3_slv"/>
    <property type="match status" value="2"/>
</dbReference>
<dbReference type="SMR" id="A0A142DVH0"/>
<dbReference type="PANTHER" id="PTHR10791:SF202">
    <property type="entry name" value="BIDIRECTIONAL SUGAR TRANSPORTER SWEET"/>
    <property type="match status" value="1"/>
</dbReference>
<evidence type="ECO:0000256" key="9">
    <source>
        <dbReference type="RuleBase" id="RU910715"/>
    </source>
</evidence>
<organism evidence="10">
    <name type="scientific">Solanum tuberosum</name>
    <name type="common">Potato</name>
    <dbReference type="NCBI Taxonomy" id="4113"/>
    <lineage>
        <taxon>Eukaryota</taxon>
        <taxon>Viridiplantae</taxon>
        <taxon>Streptophyta</taxon>
        <taxon>Embryophyta</taxon>
        <taxon>Tracheophyta</taxon>
        <taxon>Spermatophyta</taxon>
        <taxon>Magnoliopsida</taxon>
        <taxon>eudicotyledons</taxon>
        <taxon>Gunneridae</taxon>
        <taxon>Pentapetalae</taxon>
        <taxon>asterids</taxon>
        <taxon>lamiids</taxon>
        <taxon>Solanales</taxon>
        <taxon>Solanaceae</taxon>
        <taxon>Solanoideae</taxon>
        <taxon>Solaneae</taxon>
        <taxon>Solanum</taxon>
    </lineage>
</organism>
<dbReference type="GO" id="GO:0005886">
    <property type="term" value="C:plasma membrane"/>
    <property type="evidence" value="ECO:0007669"/>
    <property type="project" value="UniProtKB-SubCell"/>
</dbReference>
<dbReference type="OrthoDB" id="409725at2759"/>
<dbReference type="PANTHER" id="PTHR10791">
    <property type="entry name" value="RAG1-ACTIVATING PROTEIN 1"/>
    <property type="match status" value="1"/>
</dbReference>
<comment type="subcellular location">
    <subcellularLocation>
        <location evidence="9">Cell membrane</location>
        <topology evidence="9">Multi-pass membrane protein</topology>
    </subcellularLocation>
    <subcellularLocation>
        <location evidence="1">Endomembrane system</location>
        <topology evidence="1">Multi-pass membrane protein</topology>
    </subcellularLocation>
</comment>
<evidence type="ECO:0000256" key="3">
    <source>
        <dbReference type="ARBA" id="ARBA00022448"/>
    </source>
</evidence>
<dbReference type="GO" id="GO:0012505">
    <property type="term" value="C:endomembrane system"/>
    <property type="evidence" value="ECO:0007669"/>
    <property type="project" value="UniProtKB-SubCell"/>
</dbReference>